<feature type="region of interest" description="Disordered" evidence="1">
    <location>
        <begin position="20"/>
        <end position="42"/>
    </location>
</feature>
<name>A0AAD8HTY2_9APIA</name>
<reference evidence="2" key="2">
    <citation type="submission" date="2023-05" db="EMBL/GenBank/DDBJ databases">
        <authorList>
            <person name="Schelkunov M.I."/>
        </authorList>
    </citation>
    <scope>NUCLEOTIDE SEQUENCE</scope>
    <source>
        <strain evidence="2">Hsosn_3</strain>
        <tissue evidence="2">Leaf</tissue>
    </source>
</reference>
<evidence type="ECO:0000313" key="3">
    <source>
        <dbReference type="Proteomes" id="UP001237642"/>
    </source>
</evidence>
<dbReference type="InterPro" id="IPR023562">
    <property type="entry name" value="ClpP/TepA"/>
</dbReference>
<dbReference type="Proteomes" id="UP001237642">
    <property type="component" value="Unassembled WGS sequence"/>
</dbReference>
<reference evidence="2" key="1">
    <citation type="submission" date="2023-02" db="EMBL/GenBank/DDBJ databases">
        <title>Genome of toxic invasive species Heracleum sosnowskyi carries increased number of genes despite the absence of recent whole-genome duplications.</title>
        <authorList>
            <person name="Schelkunov M."/>
            <person name="Shtratnikova V."/>
            <person name="Makarenko M."/>
            <person name="Klepikova A."/>
            <person name="Omelchenko D."/>
            <person name="Novikova G."/>
            <person name="Obukhova E."/>
            <person name="Bogdanov V."/>
            <person name="Penin A."/>
            <person name="Logacheva M."/>
        </authorList>
    </citation>
    <scope>NUCLEOTIDE SEQUENCE</scope>
    <source>
        <strain evidence="2">Hsosn_3</strain>
        <tissue evidence="2">Leaf</tissue>
    </source>
</reference>
<keyword evidence="3" id="KW-1185">Reference proteome</keyword>
<dbReference type="EMBL" id="JAUIZM010000007">
    <property type="protein sequence ID" value="KAK1372674.1"/>
    <property type="molecule type" value="Genomic_DNA"/>
</dbReference>
<evidence type="ECO:0000313" key="2">
    <source>
        <dbReference type="EMBL" id="KAK1372674.1"/>
    </source>
</evidence>
<sequence>MNFLKRIKMFESSTFRGVHLGQRPASASADPEKQATVEEEETPRLISLTVKSQGEVVGAACGHADDFRNEANELLRIRDYLFRELSQKTGQPEEKLMPQTGLLADLA</sequence>
<proteinExistence type="predicted"/>
<protein>
    <submittedName>
        <fullName evidence="2">Uncharacterized protein</fullName>
    </submittedName>
</protein>
<dbReference type="Pfam" id="PF00574">
    <property type="entry name" value="CLP_protease"/>
    <property type="match status" value="1"/>
</dbReference>
<gene>
    <name evidence="2" type="ORF">POM88_028867</name>
</gene>
<organism evidence="2 3">
    <name type="scientific">Heracleum sosnowskyi</name>
    <dbReference type="NCBI Taxonomy" id="360622"/>
    <lineage>
        <taxon>Eukaryota</taxon>
        <taxon>Viridiplantae</taxon>
        <taxon>Streptophyta</taxon>
        <taxon>Embryophyta</taxon>
        <taxon>Tracheophyta</taxon>
        <taxon>Spermatophyta</taxon>
        <taxon>Magnoliopsida</taxon>
        <taxon>eudicotyledons</taxon>
        <taxon>Gunneridae</taxon>
        <taxon>Pentapetalae</taxon>
        <taxon>asterids</taxon>
        <taxon>campanulids</taxon>
        <taxon>Apiales</taxon>
        <taxon>Apiaceae</taxon>
        <taxon>Apioideae</taxon>
        <taxon>apioid superclade</taxon>
        <taxon>Tordylieae</taxon>
        <taxon>Tordyliinae</taxon>
        <taxon>Heracleum</taxon>
    </lineage>
</organism>
<accession>A0AAD8HTY2</accession>
<feature type="region of interest" description="Disordered" evidence="1">
    <location>
        <begin position="88"/>
        <end position="107"/>
    </location>
</feature>
<dbReference type="AlphaFoldDB" id="A0AAD8HTY2"/>
<comment type="caution">
    <text evidence="2">The sequence shown here is derived from an EMBL/GenBank/DDBJ whole genome shotgun (WGS) entry which is preliminary data.</text>
</comment>
<evidence type="ECO:0000256" key="1">
    <source>
        <dbReference type="SAM" id="MobiDB-lite"/>
    </source>
</evidence>